<dbReference type="EMBL" id="LCQW01000009">
    <property type="protein sequence ID" value="KKW24207.1"/>
    <property type="molecule type" value="Genomic_DNA"/>
</dbReference>
<feature type="compositionally biased region" description="Basic and acidic residues" evidence="1">
    <location>
        <begin position="1"/>
        <end position="28"/>
    </location>
</feature>
<feature type="region of interest" description="Disordered" evidence="1">
    <location>
        <begin position="466"/>
        <end position="503"/>
    </location>
</feature>
<evidence type="ECO:0000256" key="1">
    <source>
        <dbReference type="SAM" id="MobiDB-lite"/>
    </source>
</evidence>
<dbReference type="AlphaFoldDB" id="A0A0G1Z975"/>
<dbReference type="Proteomes" id="UP000034273">
    <property type="component" value="Unassembled WGS sequence"/>
</dbReference>
<accession>A0A0G1Z975</accession>
<dbReference type="STRING" id="1618671.UY67_C0009G0013"/>
<reference evidence="2 3" key="1">
    <citation type="journal article" date="2015" name="Nature">
        <title>rRNA introns, odd ribosomes, and small enigmatic genomes across a large radiation of phyla.</title>
        <authorList>
            <person name="Brown C.T."/>
            <person name="Hug L.A."/>
            <person name="Thomas B.C."/>
            <person name="Sharon I."/>
            <person name="Castelle C.J."/>
            <person name="Singh A."/>
            <person name="Wilkins M.J."/>
            <person name="Williams K.H."/>
            <person name="Banfield J.F."/>
        </authorList>
    </citation>
    <scope>NUCLEOTIDE SEQUENCE [LARGE SCALE GENOMIC DNA]</scope>
</reference>
<feature type="region of interest" description="Disordered" evidence="1">
    <location>
        <begin position="1"/>
        <end position="49"/>
    </location>
</feature>
<proteinExistence type="predicted"/>
<sequence length="503" mass="56479">MPTETEHYTDEEILRDAERGIDAERTPEFTDDEEREDELEITKETDDPALQDILLHKGGHPEDWELTYKGTGEYVFNGSEVINAKTGESWTKKIEGESDEANIATHHAMLEQWKNGESLTRLPDFEEEKDNGDVVLHVTHMIRGADNSVTYEIRSTVISQREEEDVVAVDEEAEKTETYAHVEFQEDTLAVAEEYVEPLPETAAYAHETTFDSSTPIEISSETPAAQEVAPTIRTEQRLEIVSENPSGEAAEKTEGKIAPDTWLYDLLKDNIFVPAPKQHETQESAPVIAEKFNTEVIVEQSIMIPSEVVSVEQPIKRPEPFVAPLVEQVPSHIETVTGLVSEVAVPTVEYRQTVGKVEQVPVEKREMKMVAEPVARVEKVQPIILKTPGLRKREVIPRPEVHSEKKPVETVAGTVREKPRDDEMVGGQSVVEPKTERALTGQEIFLRAIGLPTISRVQTREFAHMEGLRPARYSPPQQDEQRTPRSSGRVSSLNGISMRRAA</sequence>
<feature type="compositionally biased region" description="Acidic residues" evidence="1">
    <location>
        <begin position="29"/>
        <end position="39"/>
    </location>
</feature>
<feature type="compositionally biased region" description="Polar residues" evidence="1">
    <location>
        <begin position="485"/>
        <end position="496"/>
    </location>
</feature>
<organism evidence="2 3">
    <name type="scientific">Candidatus Kaiserbacteria bacterium GW2011_GWA2_52_12</name>
    <dbReference type="NCBI Taxonomy" id="1618671"/>
    <lineage>
        <taxon>Bacteria</taxon>
        <taxon>Candidatus Kaiseribacteriota</taxon>
    </lineage>
</organism>
<gene>
    <name evidence="2" type="ORF">UY67_C0009G0013</name>
</gene>
<name>A0A0G1Z975_9BACT</name>
<comment type="caution">
    <text evidence="2">The sequence shown here is derived from an EMBL/GenBank/DDBJ whole genome shotgun (WGS) entry which is preliminary data.</text>
</comment>
<protein>
    <submittedName>
        <fullName evidence="2">Uncharacterized protein</fullName>
    </submittedName>
</protein>
<evidence type="ECO:0000313" key="2">
    <source>
        <dbReference type="EMBL" id="KKW24207.1"/>
    </source>
</evidence>
<evidence type="ECO:0000313" key="3">
    <source>
        <dbReference type="Proteomes" id="UP000034273"/>
    </source>
</evidence>